<dbReference type="EMBL" id="AMCV02000005">
    <property type="protein sequence ID" value="TDZ23767.1"/>
    <property type="molecule type" value="Genomic_DNA"/>
</dbReference>
<name>A0A484G2K9_COLOR</name>
<keyword evidence="2" id="KW-1185">Reference proteome</keyword>
<dbReference type="Proteomes" id="UP000014480">
    <property type="component" value="Unassembled WGS sequence"/>
</dbReference>
<gene>
    <name evidence="1" type="ORF">Cob_v003197</name>
</gene>
<reference evidence="2" key="2">
    <citation type="journal article" date="2019" name="Mol. Plant Microbe Interact.">
        <title>Genome sequence resources for four phytopathogenic fungi from the Colletotrichum orbiculare species complex.</title>
        <authorList>
            <person name="Gan P."/>
            <person name="Tsushima A."/>
            <person name="Narusaka M."/>
            <person name="Narusaka Y."/>
            <person name="Takano Y."/>
            <person name="Kubo Y."/>
            <person name="Shirasu K."/>
        </authorList>
    </citation>
    <scope>GENOME REANNOTATION</scope>
    <source>
        <strain evidence="2">104-T / ATCC 96160 / CBS 514.97 / LARS 414 / MAFF 240422</strain>
    </source>
</reference>
<accession>A0A484G2K9</accession>
<evidence type="ECO:0000313" key="2">
    <source>
        <dbReference type="Proteomes" id="UP000014480"/>
    </source>
</evidence>
<dbReference type="AlphaFoldDB" id="A0A484G2K9"/>
<proteinExistence type="predicted"/>
<comment type="caution">
    <text evidence="1">The sequence shown here is derived from an EMBL/GenBank/DDBJ whole genome shotgun (WGS) entry which is preliminary data.</text>
</comment>
<protein>
    <submittedName>
        <fullName evidence="1">Uncharacterized protein</fullName>
    </submittedName>
</protein>
<sequence>MVQGDEYFALDRILGTHTTSARRSTLSVHWPLSLTHHKPPPGRFNIISPDDCGSTCVPISPTLNTSSREIPATLVYSGGFLNTSWLLMFSLSEHGISPGHF</sequence>
<reference evidence="2" key="1">
    <citation type="journal article" date="2013" name="New Phytol.">
        <title>Comparative genomic and transcriptomic analyses reveal the hemibiotrophic stage shift of Colletotrichum fungi.</title>
        <authorList>
            <person name="Gan P."/>
            <person name="Ikeda K."/>
            <person name="Irieda H."/>
            <person name="Narusaka M."/>
            <person name="O'Connell R.J."/>
            <person name="Narusaka Y."/>
            <person name="Takano Y."/>
            <person name="Kubo Y."/>
            <person name="Shirasu K."/>
        </authorList>
    </citation>
    <scope>NUCLEOTIDE SEQUENCE [LARGE SCALE GENOMIC DNA]</scope>
    <source>
        <strain evidence="2">104-T / ATCC 96160 / CBS 514.97 / LARS 414 / MAFF 240422</strain>
    </source>
</reference>
<evidence type="ECO:0000313" key="1">
    <source>
        <dbReference type="EMBL" id="TDZ23767.1"/>
    </source>
</evidence>
<organism evidence="1 2">
    <name type="scientific">Colletotrichum orbiculare (strain 104-T / ATCC 96160 / CBS 514.97 / LARS 414 / MAFF 240422)</name>
    <name type="common">Cucumber anthracnose fungus</name>
    <name type="synonym">Colletotrichum lagenarium</name>
    <dbReference type="NCBI Taxonomy" id="1213857"/>
    <lineage>
        <taxon>Eukaryota</taxon>
        <taxon>Fungi</taxon>
        <taxon>Dikarya</taxon>
        <taxon>Ascomycota</taxon>
        <taxon>Pezizomycotina</taxon>
        <taxon>Sordariomycetes</taxon>
        <taxon>Hypocreomycetidae</taxon>
        <taxon>Glomerellales</taxon>
        <taxon>Glomerellaceae</taxon>
        <taxon>Colletotrichum</taxon>
        <taxon>Colletotrichum orbiculare species complex</taxon>
    </lineage>
</organism>